<evidence type="ECO:0000313" key="1">
    <source>
        <dbReference type="EMBL" id="GBM71740.1"/>
    </source>
</evidence>
<protein>
    <submittedName>
        <fullName evidence="1">Uncharacterized protein</fullName>
    </submittedName>
</protein>
<dbReference type="EMBL" id="BGPR01002331">
    <property type="protein sequence ID" value="GBM71740.1"/>
    <property type="molecule type" value="Genomic_DNA"/>
</dbReference>
<sequence length="154" mass="17514">MNDRQHVSNRKLRVELIAITGHGPTPPAEEPCPVGRVEDTPSLVCRQGNQKSAPRQLLFFALEVIYRWNVLSINTQQCYTHLGSENPHDGREASHPRTRIDLCGAYKEPCPVGRVGDTTLLVCRQGNQKPAPQQLLFFALEVIYWWNELSIRKK</sequence>
<comment type="caution">
    <text evidence="1">The sequence shown here is derived from an EMBL/GenBank/DDBJ whole genome shotgun (WGS) entry which is preliminary data.</text>
</comment>
<accession>A0A4Y2I2I5</accession>
<evidence type="ECO:0000313" key="2">
    <source>
        <dbReference type="Proteomes" id="UP000499080"/>
    </source>
</evidence>
<keyword evidence="2" id="KW-1185">Reference proteome</keyword>
<proteinExistence type="predicted"/>
<gene>
    <name evidence="1" type="ORF">AVEN_269211_1</name>
</gene>
<dbReference type="Proteomes" id="UP000499080">
    <property type="component" value="Unassembled WGS sequence"/>
</dbReference>
<reference evidence="1 2" key="1">
    <citation type="journal article" date="2019" name="Sci. Rep.">
        <title>Orb-weaving spider Araneus ventricosus genome elucidates the spidroin gene catalogue.</title>
        <authorList>
            <person name="Kono N."/>
            <person name="Nakamura H."/>
            <person name="Ohtoshi R."/>
            <person name="Moran D.A.P."/>
            <person name="Shinohara A."/>
            <person name="Yoshida Y."/>
            <person name="Fujiwara M."/>
            <person name="Mori M."/>
            <person name="Tomita M."/>
            <person name="Arakawa K."/>
        </authorList>
    </citation>
    <scope>NUCLEOTIDE SEQUENCE [LARGE SCALE GENOMIC DNA]</scope>
</reference>
<organism evidence="1 2">
    <name type="scientific">Araneus ventricosus</name>
    <name type="common">Orbweaver spider</name>
    <name type="synonym">Epeira ventricosa</name>
    <dbReference type="NCBI Taxonomy" id="182803"/>
    <lineage>
        <taxon>Eukaryota</taxon>
        <taxon>Metazoa</taxon>
        <taxon>Ecdysozoa</taxon>
        <taxon>Arthropoda</taxon>
        <taxon>Chelicerata</taxon>
        <taxon>Arachnida</taxon>
        <taxon>Araneae</taxon>
        <taxon>Araneomorphae</taxon>
        <taxon>Entelegynae</taxon>
        <taxon>Araneoidea</taxon>
        <taxon>Araneidae</taxon>
        <taxon>Araneus</taxon>
    </lineage>
</organism>
<name>A0A4Y2I2I5_ARAVE</name>
<dbReference type="AlphaFoldDB" id="A0A4Y2I2I5"/>